<dbReference type="EMBL" id="KE124820">
    <property type="protein sequence ID" value="EPB78108.1"/>
    <property type="molecule type" value="Genomic_DNA"/>
</dbReference>
<dbReference type="Proteomes" id="UP000054495">
    <property type="component" value="Unassembled WGS sequence"/>
</dbReference>
<accession>A0A0D6M3M9</accession>
<protein>
    <recommendedName>
        <fullName evidence="4">G-protein coupled receptors family 1 profile domain-containing protein</fullName>
    </recommendedName>
</protein>
<sequence length="151" mass="17413">MAIIFSSPSFYAHECYFTEESSTGSDTYILGKAMRRHRRLRRTWGRSGGVVYVKGVKEWKEDRNMESEAKGKEGFKIISGFQTNVLKVRKKRLLRMLVIMVVIFAVCWFPFNFLEGFVKAIPFLRFKVKPNGGVRAMTGTLAFMAQSEYLC</sequence>
<evidence type="ECO:0000313" key="3">
    <source>
        <dbReference type="Proteomes" id="UP000054495"/>
    </source>
</evidence>
<keyword evidence="1" id="KW-0472">Membrane</keyword>
<evidence type="ECO:0008006" key="4">
    <source>
        <dbReference type="Google" id="ProtNLM"/>
    </source>
</evidence>
<reference evidence="2 3" key="1">
    <citation type="submission" date="2013-05" db="EMBL/GenBank/DDBJ databases">
        <title>Draft genome of the parasitic nematode Anyclostoma ceylanicum.</title>
        <authorList>
            <person name="Mitreva M."/>
        </authorList>
    </citation>
    <scope>NUCLEOTIDE SEQUENCE [LARGE SCALE GENOMIC DNA]</scope>
</reference>
<gene>
    <name evidence="2" type="ORF">ANCCEY_02830</name>
</gene>
<name>A0A0D6M3M9_9BILA</name>
<keyword evidence="1" id="KW-1133">Transmembrane helix</keyword>
<proteinExistence type="predicted"/>
<keyword evidence="3" id="KW-1185">Reference proteome</keyword>
<dbReference type="SUPFAM" id="SSF81321">
    <property type="entry name" value="Family A G protein-coupled receptor-like"/>
    <property type="match status" value="1"/>
</dbReference>
<keyword evidence="1" id="KW-0812">Transmembrane</keyword>
<feature type="transmembrane region" description="Helical" evidence="1">
    <location>
        <begin position="93"/>
        <end position="111"/>
    </location>
</feature>
<evidence type="ECO:0000313" key="2">
    <source>
        <dbReference type="EMBL" id="EPB78108.1"/>
    </source>
</evidence>
<dbReference type="AlphaFoldDB" id="A0A0D6M3M9"/>
<dbReference type="Gene3D" id="1.20.1070.10">
    <property type="entry name" value="Rhodopsin 7-helix transmembrane proteins"/>
    <property type="match status" value="1"/>
</dbReference>
<evidence type="ECO:0000256" key="1">
    <source>
        <dbReference type="SAM" id="Phobius"/>
    </source>
</evidence>
<organism evidence="2 3">
    <name type="scientific">Ancylostoma ceylanicum</name>
    <dbReference type="NCBI Taxonomy" id="53326"/>
    <lineage>
        <taxon>Eukaryota</taxon>
        <taxon>Metazoa</taxon>
        <taxon>Ecdysozoa</taxon>
        <taxon>Nematoda</taxon>
        <taxon>Chromadorea</taxon>
        <taxon>Rhabditida</taxon>
        <taxon>Rhabditina</taxon>
        <taxon>Rhabditomorpha</taxon>
        <taxon>Strongyloidea</taxon>
        <taxon>Ancylostomatidae</taxon>
        <taxon>Ancylostomatinae</taxon>
        <taxon>Ancylostoma</taxon>
    </lineage>
</organism>